<keyword evidence="2" id="KW-1185">Reference proteome</keyword>
<dbReference type="KEGG" id="mut:GVT53_05210"/>
<evidence type="ECO:0000313" key="2">
    <source>
        <dbReference type="Proteomes" id="UP000502928"/>
    </source>
</evidence>
<evidence type="ECO:0008006" key="3">
    <source>
        <dbReference type="Google" id="ProtNLM"/>
    </source>
</evidence>
<protein>
    <recommendedName>
        <fullName evidence="3">RiboL-PSP-HEPN domain-containing protein</fullName>
    </recommendedName>
</protein>
<dbReference type="AlphaFoldDB" id="A0A6G7J0K3"/>
<dbReference type="Proteomes" id="UP000502928">
    <property type="component" value="Chromosome"/>
</dbReference>
<dbReference type="EMBL" id="CP049616">
    <property type="protein sequence ID" value="QII44094.1"/>
    <property type="molecule type" value="Genomic_DNA"/>
</dbReference>
<proteinExistence type="predicted"/>
<dbReference type="RefSeq" id="WP_166247755.1">
    <property type="nucleotide sequence ID" value="NZ_CP049616.1"/>
</dbReference>
<gene>
    <name evidence="1" type="ORF">GVT53_05210</name>
</gene>
<reference evidence="1 2" key="1">
    <citation type="submission" date="2020-02" db="EMBL/GenBank/DDBJ databases">
        <title>Complete genome of Muricauda sp. 501str8.</title>
        <authorList>
            <person name="Dong B."/>
            <person name="Zhu S."/>
            <person name="Yang J."/>
            <person name="Chen J."/>
        </authorList>
    </citation>
    <scope>NUCLEOTIDE SEQUENCE [LARGE SCALE GENOMIC DNA]</scope>
    <source>
        <strain evidence="1 2">501str8</strain>
    </source>
</reference>
<organism evidence="1 2">
    <name type="scientific">Flagellimonas oceani</name>
    <dbReference type="NCBI Taxonomy" id="2698672"/>
    <lineage>
        <taxon>Bacteria</taxon>
        <taxon>Pseudomonadati</taxon>
        <taxon>Bacteroidota</taxon>
        <taxon>Flavobacteriia</taxon>
        <taxon>Flavobacteriales</taxon>
        <taxon>Flavobacteriaceae</taxon>
        <taxon>Flagellimonas</taxon>
    </lineage>
</organism>
<sequence>MMNKKDIAPKKVYVKIDNSERYLKVAKELYDKAKHPEQAEIYYAPFVLFCATSVEYLLNDIFIEYSNRYFSGTDQKIYAESFMTLGLRAKLLTFLPIVSGNAYKWDLDSFEYKTLCGMINKRNQIAHGKDFYQGLSTKDDNDGGFTIDVTDLKEKAILLLSKNECNNYFKAFESFITLYSLIENNKLKEGKMVLPIVESKLKTETIQFSTRKT</sequence>
<name>A0A6G7J0K3_9FLAO</name>
<accession>A0A6G7J0K3</accession>
<evidence type="ECO:0000313" key="1">
    <source>
        <dbReference type="EMBL" id="QII44094.1"/>
    </source>
</evidence>